<gene>
    <name evidence="6" type="ORF">CBF27_08235</name>
</gene>
<dbReference type="Gene3D" id="3.90.550.10">
    <property type="entry name" value="Spore Coat Polysaccharide Biosynthesis Protein SpsA, Chain A"/>
    <property type="match status" value="1"/>
</dbReference>
<protein>
    <recommendedName>
        <fullName evidence="5">Glycosyltransferase 2-like domain-containing protein</fullName>
    </recommendedName>
</protein>
<comment type="similarity">
    <text evidence="2">Belongs to the glycosyltransferase 2 family.</text>
</comment>
<evidence type="ECO:0000256" key="3">
    <source>
        <dbReference type="ARBA" id="ARBA00022676"/>
    </source>
</evidence>
<dbReference type="SUPFAM" id="SSF53448">
    <property type="entry name" value="Nucleotide-diphospho-sugar transferases"/>
    <property type="match status" value="1"/>
</dbReference>
<dbReference type="PANTHER" id="PTHR43179:SF12">
    <property type="entry name" value="GALACTOFURANOSYLTRANSFERASE GLFT2"/>
    <property type="match status" value="1"/>
</dbReference>
<name>A0A430ATT1_9ENTE</name>
<organism evidence="6 7">
    <name type="scientific">Vagococcus acidifermentans</name>
    <dbReference type="NCBI Taxonomy" id="564710"/>
    <lineage>
        <taxon>Bacteria</taxon>
        <taxon>Bacillati</taxon>
        <taxon>Bacillota</taxon>
        <taxon>Bacilli</taxon>
        <taxon>Lactobacillales</taxon>
        <taxon>Enterococcaceae</taxon>
        <taxon>Vagococcus</taxon>
    </lineage>
</organism>
<comment type="pathway">
    <text evidence="1">Cell wall biogenesis; cell wall polysaccharide biosynthesis.</text>
</comment>
<reference evidence="6 7" key="1">
    <citation type="submission" date="2017-05" db="EMBL/GenBank/DDBJ databases">
        <title>Vagococcus spp. assemblies.</title>
        <authorList>
            <person name="Gulvik C.A."/>
        </authorList>
    </citation>
    <scope>NUCLEOTIDE SEQUENCE [LARGE SCALE GENOMIC DNA]</scope>
    <source>
        <strain evidence="6 7">LMG 24798</strain>
    </source>
</reference>
<dbReference type="AlphaFoldDB" id="A0A430ATT1"/>
<comment type="caution">
    <text evidence="6">The sequence shown here is derived from an EMBL/GenBank/DDBJ whole genome shotgun (WGS) entry which is preliminary data.</text>
</comment>
<dbReference type="InterPro" id="IPR029044">
    <property type="entry name" value="Nucleotide-diphossugar_trans"/>
</dbReference>
<evidence type="ECO:0000313" key="6">
    <source>
        <dbReference type="EMBL" id="RSU11474.1"/>
    </source>
</evidence>
<evidence type="ECO:0000259" key="5">
    <source>
        <dbReference type="Pfam" id="PF00535"/>
    </source>
</evidence>
<dbReference type="Pfam" id="PF00535">
    <property type="entry name" value="Glycos_transf_2"/>
    <property type="match status" value="1"/>
</dbReference>
<dbReference type="Proteomes" id="UP000286773">
    <property type="component" value="Unassembled WGS sequence"/>
</dbReference>
<keyword evidence="4" id="KW-0808">Transferase</keyword>
<accession>A0A430ATT1</accession>
<feature type="domain" description="Glycosyltransferase 2-like" evidence="5">
    <location>
        <begin position="5"/>
        <end position="128"/>
    </location>
</feature>
<dbReference type="GO" id="GO:0016757">
    <property type="term" value="F:glycosyltransferase activity"/>
    <property type="evidence" value="ECO:0007669"/>
    <property type="project" value="UniProtKB-KW"/>
</dbReference>
<proteinExistence type="inferred from homology"/>
<keyword evidence="7" id="KW-1185">Reference proteome</keyword>
<dbReference type="RefSeq" id="WP_126813837.1">
    <property type="nucleotide sequence ID" value="NZ_NGKC01000008.1"/>
</dbReference>
<evidence type="ECO:0000256" key="2">
    <source>
        <dbReference type="ARBA" id="ARBA00006739"/>
    </source>
</evidence>
<dbReference type="OrthoDB" id="8773442at2"/>
<evidence type="ECO:0000256" key="1">
    <source>
        <dbReference type="ARBA" id="ARBA00004776"/>
    </source>
</evidence>
<dbReference type="PANTHER" id="PTHR43179">
    <property type="entry name" value="RHAMNOSYLTRANSFERASE WBBL"/>
    <property type="match status" value="1"/>
</dbReference>
<dbReference type="InterPro" id="IPR001173">
    <property type="entry name" value="Glyco_trans_2-like"/>
</dbReference>
<dbReference type="EMBL" id="NGKC01000008">
    <property type="protein sequence ID" value="RSU11474.1"/>
    <property type="molecule type" value="Genomic_DNA"/>
</dbReference>
<sequence>MNVLIVLNYNDYVTTNDFVLKVKDYSSVDYVIVVDNMSTDNSYEALLPLDQLDNVDVVRTPHNGGYGYGNNFGIDYARRKFSEIDNFIISNPDVKVSNDSIKNILVKLSENKKVSAASGLVKDAQGKTVHNFAWKVPDYCMMLQNTSIILTKLSMKLKISRFYGIPEHSDVKYVEVLSGCFFIIKHKAFKAINFFDESTFLYNEENIIFFQLKELGYKQIVLLDEEIIHFEGQSISRSVKNFFKMQSIVKQSELVYLKKYLKINQFSRVIYEIFFLVGCIEKWTISAIRRNLHLNKDH</sequence>
<evidence type="ECO:0000313" key="7">
    <source>
        <dbReference type="Proteomes" id="UP000286773"/>
    </source>
</evidence>
<evidence type="ECO:0000256" key="4">
    <source>
        <dbReference type="ARBA" id="ARBA00022679"/>
    </source>
</evidence>
<keyword evidence="3" id="KW-0328">Glycosyltransferase</keyword>